<dbReference type="OrthoDB" id="9808289at2"/>
<evidence type="ECO:0000256" key="8">
    <source>
        <dbReference type="ARBA" id="ARBA00022960"/>
    </source>
</evidence>
<dbReference type="STRING" id="1121432.SAMN02745219_00332"/>
<keyword evidence="10 17" id="KW-1133">Transmembrane helix</keyword>
<dbReference type="Proteomes" id="UP000184529">
    <property type="component" value="Unassembled WGS sequence"/>
</dbReference>
<dbReference type="GO" id="GO:0009252">
    <property type="term" value="P:peptidoglycan biosynthetic process"/>
    <property type="evidence" value="ECO:0007669"/>
    <property type="project" value="UniProtKB-KW"/>
</dbReference>
<organism evidence="18 19">
    <name type="scientific">Desulfofundulus thermosubterraneus DSM 16057</name>
    <dbReference type="NCBI Taxonomy" id="1121432"/>
    <lineage>
        <taxon>Bacteria</taxon>
        <taxon>Bacillati</taxon>
        <taxon>Bacillota</taxon>
        <taxon>Clostridia</taxon>
        <taxon>Eubacteriales</taxon>
        <taxon>Peptococcaceae</taxon>
        <taxon>Desulfofundulus</taxon>
    </lineage>
</organism>
<dbReference type="PANTHER" id="PTHR30622:SF4">
    <property type="entry name" value="UNDECAPRENYL-DIPHOSPHATASE"/>
    <property type="match status" value="1"/>
</dbReference>
<evidence type="ECO:0000256" key="14">
    <source>
        <dbReference type="ARBA" id="ARBA00032707"/>
    </source>
</evidence>
<dbReference type="GO" id="GO:0050380">
    <property type="term" value="F:undecaprenyl-diphosphatase activity"/>
    <property type="evidence" value="ECO:0007669"/>
    <property type="project" value="UniProtKB-UniRule"/>
</dbReference>
<dbReference type="Pfam" id="PF02673">
    <property type="entry name" value="BacA"/>
    <property type="match status" value="1"/>
</dbReference>
<feature type="transmembrane region" description="Helical" evidence="17">
    <location>
        <begin position="81"/>
        <end position="99"/>
    </location>
</feature>
<evidence type="ECO:0000256" key="12">
    <source>
        <dbReference type="ARBA" id="ARBA00023251"/>
    </source>
</evidence>
<evidence type="ECO:0000256" key="13">
    <source>
        <dbReference type="ARBA" id="ARBA00023316"/>
    </source>
</evidence>
<dbReference type="AlphaFoldDB" id="A0A1M6B767"/>
<comment type="miscellaneous">
    <text evidence="17">Bacitracin is thought to be involved in the inhibition of peptidoglycan synthesis by sequestering undecaprenyl diphosphate, thereby reducing the pool of lipid carrier available.</text>
</comment>
<feature type="transmembrane region" description="Helical" evidence="17">
    <location>
        <begin position="243"/>
        <end position="261"/>
    </location>
</feature>
<evidence type="ECO:0000256" key="16">
    <source>
        <dbReference type="ARBA" id="ARBA00047594"/>
    </source>
</evidence>
<keyword evidence="19" id="KW-1185">Reference proteome</keyword>
<evidence type="ECO:0000256" key="17">
    <source>
        <dbReference type="HAMAP-Rule" id="MF_01006"/>
    </source>
</evidence>
<dbReference type="GO" id="GO:0071555">
    <property type="term" value="P:cell wall organization"/>
    <property type="evidence" value="ECO:0007669"/>
    <property type="project" value="UniProtKB-KW"/>
</dbReference>
<evidence type="ECO:0000256" key="5">
    <source>
        <dbReference type="ARBA" id="ARBA00022475"/>
    </source>
</evidence>
<feature type="transmembrane region" description="Helical" evidence="17">
    <location>
        <begin position="38"/>
        <end position="60"/>
    </location>
</feature>
<feature type="transmembrane region" description="Helical" evidence="17">
    <location>
        <begin position="111"/>
        <end position="127"/>
    </location>
</feature>
<keyword evidence="7 17" id="KW-0378">Hydrolase</keyword>
<evidence type="ECO:0000256" key="6">
    <source>
        <dbReference type="ARBA" id="ARBA00022692"/>
    </source>
</evidence>
<evidence type="ECO:0000256" key="10">
    <source>
        <dbReference type="ARBA" id="ARBA00022989"/>
    </source>
</evidence>
<evidence type="ECO:0000256" key="1">
    <source>
        <dbReference type="ARBA" id="ARBA00004651"/>
    </source>
</evidence>
<dbReference type="EMBL" id="FQZM01000004">
    <property type="protein sequence ID" value="SHI44556.1"/>
    <property type="molecule type" value="Genomic_DNA"/>
</dbReference>
<keyword evidence="6 17" id="KW-0812">Transmembrane</keyword>
<evidence type="ECO:0000256" key="15">
    <source>
        <dbReference type="ARBA" id="ARBA00032932"/>
    </source>
</evidence>
<keyword evidence="5 17" id="KW-1003">Cell membrane</keyword>
<keyword evidence="12 17" id="KW-0046">Antibiotic resistance</keyword>
<feature type="transmembrane region" description="Helical" evidence="17">
    <location>
        <begin position="212"/>
        <end position="231"/>
    </location>
</feature>
<comment type="similarity">
    <text evidence="2 17">Belongs to the UppP family.</text>
</comment>
<keyword evidence="11 17" id="KW-0472">Membrane</keyword>
<protein>
    <recommendedName>
        <fullName evidence="4 17">Undecaprenyl-diphosphatase</fullName>
        <ecNumber evidence="3 17">3.6.1.27</ecNumber>
    </recommendedName>
    <alternativeName>
        <fullName evidence="15 17">Bacitracin resistance protein</fullName>
    </alternativeName>
    <alternativeName>
        <fullName evidence="14 17">Undecaprenyl pyrophosphate phosphatase</fullName>
    </alternativeName>
</protein>
<evidence type="ECO:0000256" key="7">
    <source>
        <dbReference type="ARBA" id="ARBA00022801"/>
    </source>
</evidence>
<reference evidence="19" key="1">
    <citation type="submission" date="2016-11" db="EMBL/GenBank/DDBJ databases">
        <authorList>
            <person name="Varghese N."/>
            <person name="Submissions S."/>
        </authorList>
    </citation>
    <scope>NUCLEOTIDE SEQUENCE [LARGE SCALE GENOMIC DNA]</scope>
    <source>
        <strain evidence="19">DSM 16057</strain>
    </source>
</reference>
<gene>
    <name evidence="17" type="primary">uppP</name>
    <name evidence="18" type="ORF">SAMN02745219_00332</name>
</gene>
<comment type="catalytic activity">
    <reaction evidence="16 17">
        <text>di-trans,octa-cis-undecaprenyl diphosphate + H2O = di-trans,octa-cis-undecaprenyl phosphate + phosphate + H(+)</text>
        <dbReference type="Rhea" id="RHEA:28094"/>
        <dbReference type="ChEBI" id="CHEBI:15377"/>
        <dbReference type="ChEBI" id="CHEBI:15378"/>
        <dbReference type="ChEBI" id="CHEBI:43474"/>
        <dbReference type="ChEBI" id="CHEBI:58405"/>
        <dbReference type="ChEBI" id="CHEBI:60392"/>
        <dbReference type="EC" id="3.6.1.27"/>
    </reaction>
</comment>
<proteinExistence type="inferred from homology"/>
<evidence type="ECO:0000256" key="4">
    <source>
        <dbReference type="ARBA" id="ARBA00021581"/>
    </source>
</evidence>
<dbReference type="HAMAP" id="MF_01006">
    <property type="entry name" value="Undec_diphosphatase"/>
    <property type="match status" value="1"/>
</dbReference>
<comment type="function">
    <text evidence="17">Catalyzes the dephosphorylation of undecaprenyl diphosphate (UPP). Confers resistance to bacitracin.</text>
</comment>
<name>A0A1M6B767_9FIRM</name>
<evidence type="ECO:0000256" key="3">
    <source>
        <dbReference type="ARBA" id="ARBA00012374"/>
    </source>
</evidence>
<keyword evidence="13 17" id="KW-0961">Cell wall biogenesis/degradation</keyword>
<comment type="subcellular location">
    <subcellularLocation>
        <location evidence="1 17">Cell membrane</location>
        <topology evidence="1 17">Multi-pass membrane protein</topology>
    </subcellularLocation>
</comment>
<feature type="transmembrane region" description="Helical" evidence="17">
    <location>
        <begin position="180"/>
        <end position="200"/>
    </location>
</feature>
<evidence type="ECO:0000313" key="18">
    <source>
        <dbReference type="EMBL" id="SHI44556.1"/>
    </source>
</evidence>
<dbReference type="GO" id="GO:0046677">
    <property type="term" value="P:response to antibiotic"/>
    <property type="evidence" value="ECO:0007669"/>
    <property type="project" value="UniProtKB-UniRule"/>
</dbReference>
<accession>A0A1M6B767</accession>
<keyword evidence="8 17" id="KW-0133">Cell shape</keyword>
<dbReference type="InterPro" id="IPR003824">
    <property type="entry name" value="UppP"/>
</dbReference>
<dbReference type="GO" id="GO:0005886">
    <property type="term" value="C:plasma membrane"/>
    <property type="evidence" value="ECO:0007669"/>
    <property type="project" value="UniProtKB-SubCell"/>
</dbReference>
<keyword evidence="9 17" id="KW-0573">Peptidoglycan synthesis</keyword>
<sequence length="262" mass="28737">MSLFEAVILGVVQGVGEFLPISSSAHLVLVPWLMGWHYAGLTFDVALHVGTLVAVVAFFWKDWLILMHDGLLRRRTTEGRLFWYLVVATIPGAAIGYMFEEQAETIFREPLVIGVMLIIMGVILYLADTRAPAYKKLEEVGLGESLWIGLSQALAIIPGVSRSGITMAVGRMAGLDRETAARFSFLMSTPIIFGAGVMQLPKLTPADLNLPFLVGVAVSAVVGFLSIKFLLRFLTRYSFGIFIWYRLILGAAVIFLALAGIR</sequence>
<evidence type="ECO:0000256" key="2">
    <source>
        <dbReference type="ARBA" id="ARBA00010621"/>
    </source>
</evidence>
<dbReference type="RefSeq" id="WP_072867027.1">
    <property type="nucleotide sequence ID" value="NZ_FQZM01000004.1"/>
</dbReference>
<evidence type="ECO:0000256" key="11">
    <source>
        <dbReference type="ARBA" id="ARBA00023136"/>
    </source>
</evidence>
<dbReference type="GO" id="GO:0008360">
    <property type="term" value="P:regulation of cell shape"/>
    <property type="evidence" value="ECO:0007669"/>
    <property type="project" value="UniProtKB-KW"/>
</dbReference>
<dbReference type="EC" id="3.6.1.27" evidence="3 17"/>
<evidence type="ECO:0000256" key="9">
    <source>
        <dbReference type="ARBA" id="ARBA00022984"/>
    </source>
</evidence>
<evidence type="ECO:0000313" key="19">
    <source>
        <dbReference type="Proteomes" id="UP000184529"/>
    </source>
</evidence>
<dbReference type="PANTHER" id="PTHR30622">
    <property type="entry name" value="UNDECAPRENYL-DIPHOSPHATASE"/>
    <property type="match status" value="1"/>
</dbReference>